<proteinExistence type="predicted"/>
<keyword evidence="3" id="KW-1185">Reference proteome</keyword>
<gene>
    <name evidence="2" type="ORF">EEDITHA_LOCUS22928</name>
</gene>
<dbReference type="Proteomes" id="UP001153954">
    <property type="component" value="Unassembled WGS sequence"/>
</dbReference>
<dbReference type="AlphaFoldDB" id="A0AAU9VCU4"/>
<evidence type="ECO:0000256" key="1">
    <source>
        <dbReference type="SAM" id="MobiDB-lite"/>
    </source>
</evidence>
<organism evidence="2 3">
    <name type="scientific">Euphydryas editha</name>
    <name type="common">Edith's checkerspot</name>
    <dbReference type="NCBI Taxonomy" id="104508"/>
    <lineage>
        <taxon>Eukaryota</taxon>
        <taxon>Metazoa</taxon>
        <taxon>Ecdysozoa</taxon>
        <taxon>Arthropoda</taxon>
        <taxon>Hexapoda</taxon>
        <taxon>Insecta</taxon>
        <taxon>Pterygota</taxon>
        <taxon>Neoptera</taxon>
        <taxon>Endopterygota</taxon>
        <taxon>Lepidoptera</taxon>
        <taxon>Glossata</taxon>
        <taxon>Ditrysia</taxon>
        <taxon>Papilionoidea</taxon>
        <taxon>Nymphalidae</taxon>
        <taxon>Nymphalinae</taxon>
        <taxon>Euphydryas</taxon>
    </lineage>
</organism>
<evidence type="ECO:0000313" key="3">
    <source>
        <dbReference type="Proteomes" id="UP001153954"/>
    </source>
</evidence>
<feature type="region of interest" description="Disordered" evidence="1">
    <location>
        <begin position="1"/>
        <end position="21"/>
    </location>
</feature>
<reference evidence="2" key="1">
    <citation type="submission" date="2022-03" db="EMBL/GenBank/DDBJ databases">
        <authorList>
            <person name="Tunstrom K."/>
        </authorList>
    </citation>
    <scope>NUCLEOTIDE SEQUENCE</scope>
</reference>
<name>A0AAU9VCU4_EUPED</name>
<sequence length="82" mass="9050">MENSKGESTPPWGTPAVRSNQSDATSLVFTHYWRPKRSTELKALLKSRSTIGMSLVLSIAPRISSVIFSSAPTVLCEERKLD</sequence>
<accession>A0AAU9VCU4</accession>
<protein>
    <submittedName>
        <fullName evidence="2">Uncharacterized protein</fullName>
    </submittedName>
</protein>
<dbReference type="EMBL" id="CAKOGL010000053">
    <property type="protein sequence ID" value="CAH2109049.1"/>
    <property type="molecule type" value="Genomic_DNA"/>
</dbReference>
<comment type="caution">
    <text evidence="2">The sequence shown here is derived from an EMBL/GenBank/DDBJ whole genome shotgun (WGS) entry which is preliminary data.</text>
</comment>
<evidence type="ECO:0000313" key="2">
    <source>
        <dbReference type="EMBL" id="CAH2109049.1"/>
    </source>
</evidence>